<dbReference type="GO" id="GO:0022857">
    <property type="term" value="F:transmembrane transporter activity"/>
    <property type="evidence" value="ECO:0007669"/>
    <property type="project" value="InterPro"/>
</dbReference>
<keyword evidence="3" id="KW-0813">Transport</keyword>
<comment type="subcellular location">
    <subcellularLocation>
        <location evidence="1">Cell membrane</location>
        <topology evidence="1">Multi-pass membrane protein</topology>
    </subcellularLocation>
</comment>
<sequence length="408" mass="41175">MLARVRATRGKVREEPMSVKRERGAFVRDPITWTAYGLVGYFAFTMTVLGPIMPFLREEQGLGYAAASLHFSAFALGGVLVGLLGDRVLVRWGRREALWGGAAGMALGALLLVLSPGVWATVPAALSMGVCGALLLVASEALLSDKHGPWSAVALSESNVAASACAISAPLLVGAFAASGFGWRPALVAPVGALALLAALSFFRSAGPPERDVAGEGGAPTGLRALPPRYWAFWALVTLGVGSEWCVGYWGADFLAGTVGLTRPGAATALTLFFVAMLAGRLLGSRLARALPPATLLAATLCVALAGFPLLWLSGGTAPTLLGLFLTGFGIGSVYPLGVSAALAAAPGNADAAAARLAVGGGGAVLIAPFALGALADRVGIGTAFGVVAPMLLAAVALALGAGRGRVY</sequence>
<evidence type="ECO:0000256" key="5">
    <source>
        <dbReference type="ARBA" id="ARBA00022989"/>
    </source>
</evidence>
<organism evidence="9">
    <name type="scientific">uncultured Rubrobacteraceae bacterium</name>
    <dbReference type="NCBI Taxonomy" id="349277"/>
    <lineage>
        <taxon>Bacteria</taxon>
        <taxon>Bacillati</taxon>
        <taxon>Actinomycetota</taxon>
        <taxon>Rubrobacteria</taxon>
        <taxon>Rubrobacterales</taxon>
        <taxon>Rubrobacteraceae</taxon>
        <taxon>environmental samples</taxon>
    </lineage>
</organism>
<feature type="transmembrane region" description="Helical" evidence="7">
    <location>
        <begin position="381"/>
        <end position="402"/>
    </location>
</feature>
<keyword evidence="5 7" id="KW-1133">Transmembrane helix</keyword>
<keyword evidence="6 7" id="KW-0472">Membrane</keyword>
<evidence type="ECO:0000256" key="3">
    <source>
        <dbReference type="ARBA" id="ARBA00022448"/>
    </source>
</evidence>
<feature type="transmembrane region" description="Helical" evidence="7">
    <location>
        <begin position="97"/>
        <end position="114"/>
    </location>
</feature>
<feature type="transmembrane region" description="Helical" evidence="7">
    <location>
        <begin position="62"/>
        <end position="85"/>
    </location>
</feature>
<evidence type="ECO:0000256" key="6">
    <source>
        <dbReference type="ARBA" id="ARBA00023136"/>
    </source>
</evidence>
<dbReference type="SUPFAM" id="SSF103473">
    <property type="entry name" value="MFS general substrate transporter"/>
    <property type="match status" value="1"/>
</dbReference>
<protein>
    <recommendedName>
        <fullName evidence="8">Major facilitator superfamily (MFS) profile domain-containing protein</fullName>
    </recommendedName>
</protein>
<dbReference type="Pfam" id="PF07690">
    <property type="entry name" value="MFS_1"/>
    <property type="match status" value="1"/>
</dbReference>
<dbReference type="Gene3D" id="1.20.1250.20">
    <property type="entry name" value="MFS general substrate transporter like domains"/>
    <property type="match status" value="2"/>
</dbReference>
<dbReference type="InterPro" id="IPR020846">
    <property type="entry name" value="MFS_dom"/>
</dbReference>
<feature type="transmembrane region" description="Helical" evidence="7">
    <location>
        <begin position="33"/>
        <end position="56"/>
    </location>
</feature>
<feature type="transmembrane region" description="Helical" evidence="7">
    <location>
        <begin position="231"/>
        <end position="252"/>
    </location>
</feature>
<accession>A0A6J4QF37</accession>
<proteinExistence type="inferred from homology"/>
<feature type="transmembrane region" description="Helical" evidence="7">
    <location>
        <begin position="187"/>
        <end position="203"/>
    </location>
</feature>
<feature type="transmembrane region" description="Helical" evidence="7">
    <location>
        <begin position="120"/>
        <end position="139"/>
    </location>
</feature>
<feature type="transmembrane region" description="Helical" evidence="7">
    <location>
        <begin position="321"/>
        <end position="345"/>
    </location>
</feature>
<dbReference type="InterPro" id="IPR051788">
    <property type="entry name" value="MFS_Transporter"/>
</dbReference>
<evidence type="ECO:0000259" key="8">
    <source>
        <dbReference type="PROSITE" id="PS50850"/>
    </source>
</evidence>
<dbReference type="PROSITE" id="PS50850">
    <property type="entry name" value="MFS"/>
    <property type="match status" value="1"/>
</dbReference>
<dbReference type="AlphaFoldDB" id="A0A6J4QF37"/>
<name>A0A6J4QF37_9ACTN</name>
<feature type="transmembrane region" description="Helical" evidence="7">
    <location>
        <begin position="160"/>
        <end position="181"/>
    </location>
</feature>
<comment type="similarity">
    <text evidence="2">Belongs to the major facilitator superfamily.</text>
</comment>
<evidence type="ECO:0000256" key="4">
    <source>
        <dbReference type="ARBA" id="ARBA00022692"/>
    </source>
</evidence>
<evidence type="ECO:0000256" key="1">
    <source>
        <dbReference type="ARBA" id="ARBA00004651"/>
    </source>
</evidence>
<dbReference type="PANTHER" id="PTHR23514">
    <property type="entry name" value="BYPASS OF STOP CODON PROTEIN 6"/>
    <property type="match status" value="1"/>
</dbReference>
<feature type="domain" description="Major facilitator superfamily (MFS) profile" evidence="8">
    <location>
        <begin position="31"/>
        <end position="407"/>
    </location>
</feature>
<dbReference type="EMBL" id="CADCUW010000453">
    <property type="protein sequence ID" value="CAA9439065.1"/>
    <property type="molecule type" value="Genomic_DNA"/>
</dbReference>
<feature type="transmembrane region" description="Helical" evidence="7">
    <location>
        <begin position="264"/>
        <end position="284"/>
    </location>
</feature>
<evidence type="ECO:0000256" key="2">
    <source>
        <dbReference type="ARBA" id="ARBA00008335"/>
    </source>
</evidence>
<evidence type="ECO:0000313" key="9">
    <source>
        <dbReference type="EMBL" id="CAA9439065.1"/>
    </source>
</evidence>
<gene>
    <name evidence="9" type="ORF">AVDCRST_MAG01-01-3477</name>
</gene>
<reference evidence="9" key="1">
    <citation type="submission" date="2020-02" db="EMBL/GenBank/DDBJ databases">
        <authorList>
            <person name="Meier V. D."/>
        </authorList>
    </citation>
    <scope>NUCLEOTIDE SEQUENCE</scope>
    <source>
        <strain evidence="9">AVDCRST_MAG01</strain>
    </source>
</reference>
<feature type="transmembrane region" description="Helical" evidence="7">
    <location>
        <begin position="296"/>
        <end position="315"/>
    </location>
</feature>
<dbReference type="InterPro" id="IPR011701">
    <property type="entry name" value="MFS"/>
</dbReference>
<evidence type="ECO:0000256" key="7">
    <source>
        <dbReference type="SAM" id="Phobius"/>
    </source>
</evidence>
<keyword evidence="4 7" id="KW-0812">Transmembrane</keyword>
<dbReference type="GO" id="GO:0005886">
    <property type="term" value="C:plasma membrane"/>
    <property type="evidence" value="ECO:0007669"/>
    <property type="project" value="UniProtKB-SubCell"/>
</dbReference>
<dbReference type="PANTHER" id="PTHR23514:SF3">
    <property type="entry name" value="BYPASS OF STOP CODON PROTEIN 6"/>
    <property type="match status" value="1"/>
</dbReference>
<feature type="transmembrane region" description="Helical" evidence="7">
    <location>
        <begin position="357"/>
        <end position="375"/>
    </location>
</feature>
<dbReference type="InterPro" id="IPR036259">
    <property type="entry name" value="MFS_trans_sf"/>
</dbReference>